<dbReference type="RefSeq" id="WP_379593036.1">
    <property type="nucleotide sequence ID" value="NZ_JBHRTN010000004.1"/>
</dbReference>
<dbReference type="EMBL" id="JBHRTN010000004">
    <property type="protein sequence ID" value="MFC3123796.1"/>
    <property type="molecule type" value="Genomic_DNA"/>
</dbReference>
<organism evidence="2 3">
    <name type="scientific">Teichococcus globiformis</name>
    <dbReference type="NCBI Taxonomy" id="2307229"/>
    <lineage>
        <taxon>Bacteria</taxon>
        <taxon>Pseudomonadati</taxon>
        <taxon>Pseudomonadota</taxon>
        <taxon>Alphaproteobacteria</taxon>
        <taxon>Acetobacterales</taxon>
        <taxon>Roseomonadaceae</taxon>
        <taxon>Roseomonas</taxon>
    </lineage>
</organism>
<dbReference type="Proteomes" id="UP001595593">
    <property type="component" value="Unassembled WGS sequence"/>
</dbReference>
<evidence type="ECO:0000313" key="2">
    <source>
        <dbReference type="EMBL" id="MFC3123796.1"/>
    </source>
</evidence>
<keyword evidence="1" id="KW-0732">Signal</keyword>
<feature type="signal peptide" evidence="1">
    <location>
        <begin position="1"/>
        <end position="24"/>
    </location>
</feature>
<dbReference type="PANTHER" id="PTHR36302">
    <property type="entry name" value="BLR7088 PROTEIN"/>
    <property type="match status" value="1"/>
</dbReference>
<evidence type="ECO:0000313" key="3">
    <source>
        <dbReference type="Proteomes" id="UP001595593"/>
    </source>
</evidence>
<dbReference type="InterPro" id="IPR036182">
    <property type="entry name" value="PCuAC_sf"/>
</dbReference>
<evidence type="ECO:0000256" key="1">
    <source>
        <dbReference type="SAM" id="SignalP"/>
    </source>
</evidence>
<dbReference type="Gene3D" id="2.60.40.1890">
    <property type="entry name" value="PCu(A)C copper chaperone"/>
    <property type="match status" value="1"/>
</dbReference>
<dbReference type="Pfam" id="PF04314">
    <property type="entry name" value="PCuAC"/>
    <property type="match status" value="1"/>
</dbReference>
<feature type="chain" id="PRO_5045297517" evidence="1">
    <location>
        <begin position="25"/>
        <end position="167"/>
    </location>
</feature>
<dbReference type="InterPro" id="IPR058248">
    <property type="entry name" value="Lxx211020-like"/>
</dbReference>
<gene>
    <name evidence="2" type="ORF">ACFOD4_01880</name>
</gene>
<dbReference type="SUPFAM" id="SSF110087">
    <property type="entry name" value="DR1885-like metal-binding protein"/>
    <property type="match status" value="1"/>
</dbReference>
<dbReference type="PANTHER" id="PTHR36302:SF1">
    <property type="entry name" value="COPPER CHAPERONE PCU(A)C"/>
    <property type="match status" value="1"/>
</dbReference>
<keyword evidence="3" id="KW-1185">Reference proteome</keyword>
<comment type="caution">
    <text evidence="2">The sequence shown here is derived from an EMBL/GenBank/DDBJ whole genome shotgun (WGS) entry which is preliminary data.</text>
</comment>
<proteinExistence type="predicted"/>
<dbReference type="InterPro" id="IPR007410">
    <property type="entry name" value="LpqE-like"/>
</dbReference>
<accession>A0ABV7FWL2</accession>
<name>A0ABV7FWL2_9PROT</name>
<reference evidence="3" key="1">
    <citation type="journal article" date="2019" name="Int. J. Syst. Evol. Microbiol.">
        <title>The Global Catalogue of Microorganisms (GCM) 10K type strain sequencing project: providing services to taxonomists for standard genome sequencing and annotation.</title>
        <authorList>
            <consortium name="The Broad Institute Genomics Platform"/>
            <consortium name="The Broad Institute Genome Sequencing Center for Infectious Disease"/>
            <person name="Wu L."/>
            <person name="Ma J."/>
        </authorList>
    </citation>
    <scope>NUCLEOTIDE SEQUENCE [LARGE SCALE GENOMIC DNA]</scope>
    <source>
        <strain evidence="3">KCTC 52094</strain>
    </source>
</reference>
<protein>
    <submittedName>
        <fullName evidence="2">Copper chaperone PCu(A)C</fullName>
    </submittedName>
</protein>
<sequence>MTMLLRRSLAAFAVLPLIPLHPVAAQQAAAASSGALAIEQPWARAAVRGGTGGVFMTIRNKGGSADRLVGISSPLPRVAEIHSTQRDGDVMRMRPVEAIEIPAGGSVTLQPGGLHLMLVGLKEPMPAGGSVQVTLTFERAGAITLEVPVGAAGAGGHGHGHSHGMRH</sequence>